<dbReference type="Pfam" id="PF14135">
    <property type="entry name" value="DUF4302"/>
    <property type="match status" value="1"/>
</dbReference>
<name>A0ABZ2Z8P7_9BACT</name>
<dbReference type="Proteomes" id="UP001449657">
    <property type="component" value="Chromosome"/>
</dbReference>
<protein>
    <submittedName>
        <fullName evidence="1">DUF4302 domain-containing protein</fullName>
    </submittedName>
</protein>
<dbReference type="RefSeq" id="WP_341843102.1">
    <property type="nucleotide sequence ID" value="NZ_CP149792.1"/>
</dbReference>
<reference evidence="1 2" key="1">
    <citation type="submission" date="2024-03" db="EMBL/GenBank/DDBJ databases">
        <title>Chitinophaga caseinilytica sp. nov., a casein hydrolysing bacterium isolated from forest soil.</title>
        <authorList>
            <person name="Lee D.S."/>
            <person name="Han D.M."/>
            <person name="Baek J.H."/>
            <person name="Choi D.G."/>
            <person name="Jeon J.H."/>
            <person name="Jeon C.O."/>
        </authorList>
    </citation>
    <scope>NUCLEOTIDE SEQUENCE [LARGE SCALE GENOMIC DNA]</scope>
    <source>
        <strain evidence="1 2">KACC 19118</strain>
    </source>
</reference>
<keyword evidence="2" id="KW-1185">Reference proteome</keyword>
<sequence>MKRIFSCIILAAVTLAACRKEPDPVFSETADQRINRVLNEYQATLAASANGWNGELTTKNNVTYRFHFSFDNANHVKMFSDFDGTSSSVRKESSFRLKALQQPSLLFDSYSYIHILSDPADSISGGPEGVGLNGDFEFSMDSVTADVIKLTGRQQGAKMTLRKASAADLDAWQSGKWAGGARIADLSKKILNYFKRLTISGRQYEVRIDPSFHTITFTWRDGGGNPQSHTTEYNYSADGLILTEPLQDGANTISRLSGMTWNGSTLNLSVNGATAGTINGAIAPLVIDVNAGRRWYQASQQTYWRGTSFNIKGVWDTYGLWKLENFAFLIFQYGSQYDIFGFVFLESGGLALNFGIGTDTPNFTGGKTVFPFLGELGDVPPEAMDAYVKTAVKFLNPDGWWFIQTGPHQFDMVDATDATSYMVWY</sequence>
<dbReference type="PROSITE" id="PS51257">
    <property type="entry name" value="PROKAR_LIPOPROTEIN"/>
    <property type="match status" value="1"/>
</dbReference>
<evidence type="ECO:0000313" key="2">
    <source>
        <dbReference type="Proteomes" id="UP001449657"/>
    </source>
</evidence>
<dbReference type="EMBL" id="CP150096">
    <property type="protein sequence ID" value="WZN48512.1"/>
    <property type="molecule type" value="Genomic_DNA"/>
</dbReference>
<dbReference type="InterPro" id="IPR025396">
    <property type="entry name" value="DUF4302"/>
</dbReference>
<evidence type="ECO:0000313" key="1">
    <source>
        <dbReference type="EMBL" id="WZN48512.1"/>
    </source>
</evidence>
<accession>A0ABZ2Z8P7</accession>
<proteinExistence type="predicted"/>
<organism evidence="1 2">
    <name type="scientific">Chitinophaga caseinilytica</name>
    <dbReference type="NCBI Taxonomy" id="2267521"/>
    <lineage>
        <taxon>Bacteria</taxon>
        <taxon>Pseudomonadati</taxon>
        <taxon>Bacteroidota</taxon>
        <taxon>Chitinophagia</taxon>
        <taxon>Chitinophagales</taxon>
        <taxon>Chitinophagaceae</taxon>
        <taxon>Chitinophaga</taxon>
    </lineage>
</organism>
<gene>
    <name evidence="1" type="ORF">WJU22_10030</name>
</gene>